<gene>
    <name evidence="7" type="primary">purF</name>
    <name evidence="13" type="ORF">AKG39_18020</name>
</gene>
<keyword evidence="7" id="KW-0004">4Fe-4S</keyword>
<dbReference type="InterPro" id="IPR029055">
    <property type="entry name" value="Ntn_hydrolases_N"/>
</dbReference>
<keyword evidence="6 7" id="KW-0315">Glutamine amidotransferase</keyword>
<keyword evidence="3 7" id="KW-0328">Glycosyltransferase</keyword>
<dbReference type="CDD" id="cd06223">
    <property type="entry name" value="PRTases_typeI"/>
    <property type="match status" value="1"/>
</dbReference>
<dbReference type="RefSeq" id="WP_050741791.1">
    <property type="nucleotide sequence ID" value="NZ_LGYO01000065.1"/>
</dbReference>
<evidence type="ECO:0000313" key="14">
    <source>
        <dbReference type="Proteomes" id="UP000036873"/>
    </source>
</evidence>
<dbReference type="EMBL" id="LGYO01000065">
    <property type="protein sequence ID" value="KNZ40377.1"/>
    <property type="molecule type" value="Genomic_DNA"/>
</dbReference>
<dbReference type="PIRSF" id="PIRSF000485">
    <property type="entry name" value="Amd_phspho_trans"/>
    <property type="match status" value="1"/>
</dbReference>
<dbReference type="Gene3D" id="3.40.50.2020">
    <property type="match status" value="1"/>
</dbReference>
<dbReference type="HAMAP" id="MF_01931">
    <property type="entry name" value="PurF"/>
    <property type="match status" value="1"/>
</dbReference>
<keyword evidence="7 10" id="KW-0460">Magnesium</keyword>
<feature type="binding site" evidence="7 11">
    <location>
        <position position="443"/>
    </location>
    <ligand>
        <name>[4Fe-4S] cluster</name>
        <dbReference type="ChEBI" id="CHEBI:49883"/>
    </ligand>
</feature>
<evidence type="ECO:0000256" key="10">
    <source>
        <dbReference type="PIRSR" id="PIRSR000485-2"/>
    </source>
</evidence>
<evidence type="ECO:0000256" key="3">
    <source>
        <dbReference type="ARBA" id="ARBA00022676"/>
    </source>
</evidence>
<feature type="domain" description="Glutamine amidotransferase type-2" evidence="12">
    <location>
        <begin position="10"/>
        <end position="231"/>
    </location>
</feature>
<dbReference type="Gene3D" id="3.60.20.10">
    <property type="entry name" value="Glutamine Phosphoribosylpyrophosphate, subunit 1, domain 1"/>
    <property type="match status" value="1"/>
</dbReference>
<dbReference type="SUPFAM" id="SSF56235">
    <property type="entry name" value="N-terminal nucleophile aminohydrolases (Ntn hydrolases)"/>
    <property type="match status" value="1"/>
</dbReference>
<feature type="binding site" evidence="7 10">
    <location>
        <position position="357"/>
    </location>
    <ligand>
        <name>Mg(2+)</name>
        <dbReference type="ChEBI" id="CHEBI:18420"/>
    </ligand>
</feature>
<organism evidence="13 14">
    <name type="scientific">Acetobacterium bakii</name>
    <dbReference type="NCBI Taxonomy" id="52689"/>
    <lineage>
        <taxon>Bacteria</taxon>
        <taxon>Bacillati</taxon>
        <taxon>Bacillota</taxon>
        <taxon>Clostridia</taxon>
        <taxon>Eubacteriales</taxon>
        <taxon>Eubacteriaceae</taxon>
        <taxon>Acetobacterium</taxon>
    </lineage>
</organism>
<dbReference type="InterPro" id="IPR035584">
    <property type="entry name" value="PurF_N"/>
</dbReference>
<proteinExistence type="inferred from homology"/>
<dbReference type="GO" id="GO:0006189">
    <property type="term" value="P:'de novo' IMP biosynthetic process"/>
    <property type="evidence" value="ECO:0007669"/>
    <property type="project" value="UniProtKB-UniRule"/>
</dbReference>
<evidence type="ECO:0000256" key="4">
    <source>
        <dbReference type="ARBA" id="ARBA00022679"/>
    </source>
</evidence>
<dbReference type="GO" id="GO:0009113">
    <property type="term" value="P:purine nucleobase biosynthetic process"/>
    <property type="evidence" value="ECO:0007669"/>
    <property type="project" value="UniProtKB-UniRule"/>
</dbReference>
<evidence type="ECO:0000256" key="8">
    <source>
        <dbReference type="PIRNR" id="PIRNR000485"/>
    </source>
</evidence>
<dbReference type="Proteomes" id="UP000036873">
    <property type="component" value="Unassembled WGS sequence"/>
</dbReference>
<evidence type="ECO:0000259" key="12">
    <source>
        <dbReference type="PROSITE" id="PS51278"/>
    </source>
</evidence>
<keyword evidence="7 10" id="KW-0479">Metal-binding</keyword>
<comment type="similarity">
    <text evidence="2 7 8">In the C-terminal section; belongs to the purine/pyrimidine phosphoribosyltransferase family.</text>
</comment>
<evidence type="ECO:0000256" key="11">
    <source>
        <dbReference type="PIRSR" id="PIRSR000485-3"/>
    </source>
</evidence>
<protein>
    <recommendedName>
        <fullName evidence="7">Amidophosphoribosyltransferase</fullName>
        <shortName evidence="7">ATase</shortName>
        <ecNumber evidence="7">2.4.2.14</ecNumber>
    </recommendedName>
    <alternativeName>
        <fullName evidence="7">Glutamine phosphoribosylpyrophosphate amidotransferase</fullName>
        <shortName evidence="7">GPATase</shortName>
    </alternativeName>
</protein>
<dbReference type="PATRIC" id="fig|52689.4.peg.3297"/>
<evidence type="ECO:0000256" key="5">
    <source>
        <dbReference type="ARBA" id="ARBA00022755"/>
    </source>
</evidence>
<dbReference type="Pfam" id="PF13537">
    <property type="entry name" value="GATase_7"/>
    <property type="match status" value="1"/>
</dbReference>
<dbReference type="CDD" id="cd00715">
    <property type="entry name" value="GPATase_N"/>
    <property type="match status" value="1"/>
</dbReference>
<dbReference type="PROSITE" id="PS51278">
    <property type="entry name" value="GATASE_TYPE_2"/>
    <property type="match status" value="1"/>
</dbReference>
<evidence type="ECO:0000256" key="1">
    <source>
        <dbReference type="ARBA" id="ARBA00005209"/>
    </source>
</evidence>
<comment type="function">
    <text evidence="7">Catalyzes the formation of phosphoribosylamine from phosphoribosylpyrophosphate (PRPP) and glutamine.</text>
</comment>
<dbReference type="GO" id="GO:0051539">
    <property type="term" value="F:4 iron, 4 sulfur cluster binding"/>
    <property type="evidence" value="ECO:0007669"/>
    <property type="project" value="UniProtKB-KW"/>
</dbReference>
<feature type="active site" description="Nucleophile" evidence="7 9">
    <location>
        <position position="10"/>
    </location>
</feature>
<dbReference type="AlphaFoldDB" id="A0A0L6TWE4"/>
<dbReference type="OrthoDB" id="9801213at2"/>
<dbReference type="EC" id="2.4.2.14" evidence="7"/>
<comment type="caution">
    <text evidence="13">The sequence shown here is derived from an EMBL/GenBank/DDBJ whole genome shotgun (WGS) entry which is preliminary data.</text>
</comment>
<keyword evidence="14" id="KW-1185">Reference proteome</keyword>
<reference evidence="14" key="1">
    <citation type="submission" date="2015-07" db="EMBL/GenBank/DDBJ databases">
        <title>Draft genome sequence of Acetobacterium bakii DSM 8293, a potential psychrophilic chemical producer through syngas fermentation.</title>
        <authorList>
            <person name="Song Y."/>
            <person name="Hwang S."/>
            <person name="Cho B.-K."/>
        </authorList>
    </citation>
    <scope>NUCLEOTIDE SEQUENCE [LARGE SCALE GENOMIC DNA]</scope>
    <source>
        <strain evidence="14">DSM 8239</strain>
    </source>
</reference>
<accession>A0A0L6TWE4</accession>
<evidence type="ECO:0000256" key="9">
    <source>
        <dbReference type="PIRSR" id="PIRSR000485-1"/>
    </source>
</evidence>
<dbReference type="PANTHER" id="PTHR11907">
    <property type="entry name" value="AMIDOPHOSPHORIBOSYLTRANSFERASE"/>
    <property type="match status" value="1"/>
</dbReference>
<feature type="binding site" evidence="7 10">
    <location>
        <position position="356"/>
    </location>
    <ligand>
        <name>Mg(2+)</name>
        <dbReference type="ChEBI" id="CHEBI:18420"/>
    </ligand>
</feature>
<feature type="binding site" evidence="7 11">
    <location>
        <position position="247"/>
    </location>
    <ligand>
        <name>[4Fe-4S] cluster</name>
        <dbReference type="ChEBI" id="CHEBI:49883"/>
    </ligand>
</feature>
<evidence type="ECO:0000256" key="2">
    <source>
        <dbReference type="ARBA" id="ARBA00010138"/>
    </source>
</evidence>
<dbReference type="UniPathway" id="UPA00074">
    <property type="reaction ID" value="UER00124"/>
</dbReference>
<dbReference type="InterPro" id="IPR029057">
    <property type="entry name" value="PRTase-like"/>
</dbReference>
<comment type="cofactor">
    <cofactor evidence="7 11">
        <name>[4Fe-4S] cluster</name>
        <dbReference type="ChEBI" id="CHEBI:49883"/>
    </cofactor>
    <text evidence="7 11">Binds 1 [4Fe-4S] cluster per subunit.</text>
</comment>
<keyword evidence="7 11" id="KW-0408">Iron</keyword>
<dbReference type="InterPro" id="IPR005854">
    <property type="entry name" value="PurF"/>
</dbReference>
<feature type="binding site" evidence="7 11">
    <location>
        <position position="393"/>
    </location>
    <ligand>
        <name>[4Fe-4S] cluster</name>
        <dbReference type="ChEBI" id="CHEBI:49883"/>
    </ligand>
</feature>
<evidence type="ECO:0000256" key="7">
    <source>
        <dbReference type="HAMAP-Rule" id="MF_01931"/>
    </source>
</evidence>
<evidence type="ECO:0000313" key="13">
    <source>
        <dbReference type="EMBL" id="KNZ40377.1"/>
    </source>
</evidence>
<keyword evidence="4 7" id="KW-0808">Transferase</keyword>
<dbReference type="InterPro" id="IPR000836">
    <property type="entry name" value="PRTase_dom"/>
</dbReference>
<sequence length="462" mass="50461">MMNDKFRDECGIMGVYLKNHEVNAASYIYYGLYALQHRGQESAGIAANKEGKITSHKEVGLVSDAFKGNILKQLKGNIGIGHVRYSTSGDDGVTNAQPLTVNHSTGQIALAHNGNLVNDKALRNMLEDSGVVFQTTIDTEVMVNILARGLRHGMIEAIQRMVEIIKGAYALVITIGDKLVGVRDPYGLRPLCIGKKDDDYFLASESCALDAAGAELVRDVEPGEIVVIDENGLTSYGQNNWVKKKSCIFEIIYFARPDSVMDEISVYAARHKAGEILAKESPVEADVVIGVPDSGIGAAIGYAEASGIPYGVGLIKNKYIGRTFIQPNQKLREEGVRIKLNPLKETIKDKRVVIIDDSIVRGTTSKRLVEILKKAGAKEVHFRVTSPPVAYSCYFGIDTPRRKYLIGSRKSVEEIREILGADSLAYISLDGLTESVGGKTHFCRACFDGEYPMEVPVLSANE</sequence>
<dbReference type="NCBIfam" id="TIGR01134">
    <property type="entry name" value="purF"/>
    <property type="match status" value="1"/>
</dbReference>
<feature type="binding site" evidence="7 10">
    <location>
        <position position="294"/>
    </location>
    <ligand>
        <name>Mg(2+)</name>
        <dbReference type="ChEBI" id="CHEBI:18420"/>
    </ligand>
</feature>
<dbReference type="InterPro" id="IPR017932">
    <property type="entry name" value="GATase_2_dom"/>
</dbReference>
<dbReference type="GO" id="GO:0000287">
    <property type="term" value="F:magnesium ion binding"/>
    <property type="evidence" value="ECO:0007669"/>
    <property type="project" value="UniProtKB-UniRule"/>
</dbReference>
<comment type="cofactor">
    <cofactor evidence="7 10">
        <name>Mg(2+)</name>
        <dbReference type="ChEBI" id="CHEBI:18420"/>
    </cofactor>
    <text evidence="7 10">Binds 1 Mg(2+) ion per subunit.</text>
</comment>
<dbReference type="STRING" id="52689.AKG39_18020"/>
<dbReference type="GO" id="GO:0004044">
    <property type="term" value="F:amidophosphoribosyltransferase activity"/>
    <property type="evidence" value="ECO:0007669"/>
    <property type="project" value="UniProtKB-UniRule"/>
</dbReference>
<dbReference type="SUPFAM" id="SSF53271">
    <property type="entry name" value="PRTase-like"/>
    <property type="match status" value="1"/>
</dbReference>
<feature type="binding site" evidence="7 11">
    <location>
        <position position="446"/>
    </location>
    <ligand>
        <name>[4Fe-4S] cluster</name>
        <dbReference type="ChEBI" id="CHEBI:49883"/>
    </ligand>
</feature>
<comment type="catalytic activity">
    <reaction evidence="7 8">
        <text>5-phospho-beta-D-ribosylamine + L-glutamate + diphosphate = 5-phospho-alpha-D-ribose 1-diphosphate + L-glutamine + H2O</text>
        <dbReference type="Rhea" id="RHEA:14905"/>
        <dbReference type="ChEBI" id="CHEBI:15377"/>
        <dbReference type="ChEBI" id="CHEBI:29985"/>
        <dbReference type="ChEBI" id="CHEBI:33019"/>
        <dbReference type="ChEBI" id="CHEBI:58017"/>
        <dbReference type="ChEBI" id="CHEBI:58359"/>
        <dbReference type="ChEBI" id="CHEBI:58681"/>
        <dbReference type="EC" id="2.4.2.14"/>
    </reaction>
</comment>
<keyword evidence="5 7" id="KW-0658">Purine biosynthesis</keyword>
<dbReference type="Pfam" id="PF00156">
    <property type="entry name" value="Pribosyltran"/>
    <property type="match status" value="1"/>
</dbReference>
<comment type="pathway">
    <text evidence="1 7 8">Purine metabolism; IMP biosynthesis via de novo pathway; N(1)-(5-phospho-D-ribosyl)glycinamide from 5-phospho-alpha-D-ribose 1-diphosphate: step 1/2.</text>
</comment>
<name>A0A0L6TWE4_9FIRM</name>
<evidence type="ECO:0000256" key="6">
    <source>
        <dbReference type="ARBA" id="ARBA00022962"/>
    </source>
</evidence>
<keyword evidence="7 11" id="KW-0411">Iron-sulfur</keyword>